<proteinExistence type="predicted"/>
<dbReference type="Proteomes" id="UP000238157">
    <property type="component" value="Unassembled WGS sequence"/>
</dbReference>
<dbReference type="RefSeq" id="WP_245917133.1">
    <property type="nucleotide sequence ID" value="NZ_PVTR01000001.1"/>
</dbReference>
<reference evidence="1 2" key="1">
    <citation type="submission" date="2018-03" db="EMBL/GenBank/DDBJ databases">
        <title>Genomic Encyclopedia of Archaeal and Bacterial Type Strains, Phase II (KMG-II): from individual species to whole genera.</title>
        <authorList>
            <person name="Goeker M."/>
        </authorList>
    </citation>
    <scope>NUCLEOTIDE SEQUENCE [LARGE SCALE GENOMIC DNA]</scope>
    <source>
        <strain evidence="1 2">DSM 27929</strain>
    </source>
</reference>
<dbReference type="EMBL" id="PVTR01000001">
    <property type="protein sequence ID" value="PRY90467.1"/>
    <property type="molecule type" value="Genomic_DNA"/>
</dbReference>
<gene>
    <name evidence="1" type="ORF">CLW00_101126</name>
</gene>
<evidence type="ECO:0000313" key="2">
    <source>
        <dbReference type="Proteomes" id="UP000238157"/>
    </source>
</evidence>
<accession>A0A2T0WUW6</accession>
<dbReference type="AlphaFoldDB" id="A0A2T0WUW6"/>
<name>A0A2T0WUW6_9BACT</name>
<evidence type="ECO:0000313" key="1">
    <source>
        <dbReference type="EMBL" id="PRY90467.1"/>
    </source>
</evidence>
<organism evidence="1 2">
    <name type="scientific">Mongoliibacter ruber</name>
    <dbReference type="NCBI Taxonomy" id="1750599"/>
    <lineage>
        <taxon>Bacteria</taxon>
        <taxon>Pseudomonadati</taxon>
        <taxon>Bacteroidota</taxon>
        <taxon>Cytophagia</taxon>
        <taxon>Cytophagales</taxon>
        <taxon>Cyclobacteriaceae</taxon>
        <taxon>Mongoliibacter</taxon>
    </lineage>
</organism>
<sequence length="134" mass="15840">MNEEKFLIQSNELYLNMQESWTFTLNEDIKVENSEIFIQNVISRENKDFGIFLSYYFRKDGAVVENVSFNSIELGNDKTKGKVMVSFDLIHFNACLNIHEQGKEKMELTYHIFFESNSIEFKGPFWPERGMDEI</sequence>
<comment type="caution">
    <text evidence="1">The sequence shown here is derived from an EMBL/GenBank/DDBJ whole genome shotgun (WGS) entry which is preliminary data.</text>
</comment>
<keyword evidence="2" id="KW-1185">Reference proteome</keyword>
<protein>
    <submittedName>
        <fullName evidence="1">Uncharacterized protein</fullName>
    </submittedName>
</protein>